<keyword evidence="9" id="KW-0442">Lipid degradation</keyword>
<dbReference type="EMBL" id="JARK01001344">
    <property type="protein sequence ID" value="EYC27662.1"/>
    <property type="molecule type" value="Genomic_DNA"/>
</dbReference>
<dbReference type="GO" id="GO:0004806">
    <property type="term" value="F:triacylglycerol lipase activity"/>
    <property type="evidence" value="ECO:0007669"/>
    <property type="project" value="TreeGrafter"/>
</dbReference>
<keyword evidence="11" id="KW-0443">Lipid metabolism</keyword>
<comment type="cofactor">
    <cofactor evidence="1">
        <name>Ca(2+)</name>
        <dbReference type="ChEBI" id="CHEBI:29108"/>
    </cofactor>
</comment>
<evidence type="ECO:0000256" key="7">
    <source>
        <dbReference type="ARBA" id="ARBA00022801"/>
    </source>
</evidence>
<keyword evidence="6" id="KW-0479">Metal-binding</keyword>
<dbReference type="GO" id="GO:0005737">
    <property type="term" value="C:cytoplasm"/>
    <property type="evidence" value="ECO:0007669"/>
    <property type="project" value="TreeGrafter"/>
</dbReference>
<dbReference type="CDD" id="cd00519">
    <property type="entry name" value="Lipase_3"/>
    <property type="match status" value="1"/>
</dbReference>
<keyword evidence="19" id="KW-1185">Reference proteome</keyword>
<dbReference type="GO" id="GO:0019369">
    <property type="term" value="P:arachidonate metabolic process"/>
    <property type="evidence" value="ECO:0007669"/>
    <property type="project" value="TreeGrafter"/>
</dbReference>
<feature type="transmembrane region" description="Helical" evidence="16">
    <location>
        <begin position="57"/>
        <end position="77"/>
    </location>
</feature>
<comment type="subcellular location">
    <subcellularLocation>
        <location evidence="2">Cell membrane</location>
        <topology evidence="2">Multi-pass membrane protein</topology>
    </subcellularLocation>
</comment>
<keyword evidence="10 16" id="KW-1133">Transmembrane helix</keyword>
<reference evidence="19" key="1">
    <citation type="journal article" date="2015" name="Nat. Genet.">
        <title>The genome and transcriptome of the zoonotic hookworm Ancylostoma ceylanicum identify infection-specific gene families.</title>
        <authorList>
            <person name="Schwarz E.M."/>
            <person name="Hu Y."/>
            <person name="Antoshechkin I."/>
            <person name="Miller M.M."/>
            <person name="Sternberg P.W."/>
            <person name="Aroian R.V."/>
        </authorList>
    </citation>
    <scope>NUCLEOTIDE SEQUENCE</scope>
    <source>
        <strain evidence="19">HY135</strain>
    </source>
</reference>
<proteinExistence type="predicted"/>
<feature type="transmembrane region" description="Helical" evidence="16">
    <location>
        <begin position="97"/>
        <end position="118"/>
    </location>
</feature>
<dbReference type="Gene3D" id="3.40.50.1820">
    <property type="entry name" value="alpha/beta hydrolase"/>
    <property type="match status" value="1"/>
</dbReference>
<dbReference type="PANTHER" id="PTHR45792:SF2">
    <property type="entry name" value="DIACYLGLYCEROL LIPASE-BETA"/>
    <property type="match status" value="1"/>
</dbReference>
<evidence type="ECO:0000256" key="14">
    <source>
        <dbReference type="ARBA" id="ARBA00026104"/>
    </source>
</evidence>
<keyword evidence="3" id="KW-1003">Cell membrane</keyword>
<keyword evidence="8" id="KW-0106">Calcium</keyword>
<evidence type="ECO:0000256" key="11">
    <source>
        <dbReference type="ARBA" id="ARBA00023098"/>
    </source>
</evidence>
<dbReference type="AlphaFoldDB" id="A0A016VKX2"/>
<dbReference type="InterPro" id="IPR002921">
    <property type="entry name" value="Fungal_lipase-type"/>
</dbReference>
<evidence type="ECO:0000256" key="4">
    <source>
        <dbReference type="ARBA" id="ARBA00022553"/>
    </source>
</evidence>
<comment type="catalytic activity">
    <reaction evidence="13">
        <text>a 1,2-diacyl-sn-glycerol + H2O = a 2-acylglycerol + a fatty acid + H(+)</text>
        <dbReference type="Rhea" id="RHEA:33275"/>
        <dbReference type="ChEBI" id="CHEBI:15377"/>
        <dbReference type="ChEBI" id="CHEBI:15378"/>
        <dbReference type="ChEBI" id="CHEBI:17389"/>
        <dbReference type="ChEBI" id="CHEBI:17815"/>
        <dbReference type="ChEBI" id="CHEBI:28868"/>
        <dbReference type="EC" id="3.1.1.116"/>
    </reaction>
    <physiologicalReaction direction="left-to-right" evidence="13">
        <dbReference type="Rhea" id="RHEA:33276"/>
    </physiologicalReaction>
</comment>
<dbReference type="GO" id="GO:0046340">
    <property type="term" value="P:diacylglycerol catabolic process"/>
    <property type="evidence" value="ECO:0007669"/>
    <property type="project" value="TreeGrafter"/>
</dbReference>
<dbReference type="InterPro" id="IPR052214">
    <property type="entry name" value="DAG_Lipase-Related"/>
</dbReference>
<accession>A0A016VKX2</accession>
<evidence type="ECO:0000256" key="9">
    <source>
        <dbReference type="ARBA" id="ARBA00022963"/>
    </source>
</evidence>
<evidence type="ECO:0000256" key="2">
    <source>
        <dbReference type="ARBA" id="ARBA00004651"/>
    </source>
</evidence>
<dbReference type="GO" id="GO:0046872">
    <property type="term" value="F:metal ion binding"/>
    <property type="evidence" value="ECO:0007669"/>
    <property type="project" value="UniProtKB-KW"/>
</dbReference>
<evidence type="ECO:0000259" key="17">
    <source>
        <dbReference type="Pfam" id="PF01764"/>
    </source>
</evidence>
<gene>
    <name evidence="18" type="primary">Acey_s0008.g115</name>
    <name evidence="18" type="synonym">Acey-F42G9.6</name>
    <name evidence="18" type="ORF">Y032_0008g115</name>
</gene>
<evidence type="ECO:0000256" key="8">
    <source>
        <dbReference type="ARBA" id="ARBA00022837"/>
    </source>
</evidence>
<dbReference type="OrthoDB" id="438440at2759"/>
<organism evidence="18 19">
    <name type="scientific">Ancylostoma ceylanicum</name>
    <dbReference type="NCBI Taxonomy" id="53326"/>
    <lineage>
        <taxon>Eukaryota</taxon>
        <taxon>Metazoa</taxon>
        <taxon>Ecdysozoa</taxon>
        <taxon>Nematoda</taxon>
        <taxon>Chromadorea</taxon>
        <taxon>Rhabditida</taxon>
        <taxon>Rhabditina</taxon>
        <taxon>Rhabditomorpha</taxon>
        <taxon>Strongyloidea</taxon>
        <taxon>Ancylostomatidae</taxon>
        <taxon>Ancylostomatinae</taxon>
        <taxon>Ancylostoma</taxon>
    </lineage>
</organism>
<evidence type="ECO:0000313" key="19">
    <source>
        <dbReference type="Proteomes" id="UP000024635"/>
    </source>
</evidence>
<evidence type="ECO:0000256" key="1">
    <source>
        <dbReference type="ARBA" id="ARBA00001913"/>
    </source>
</evidence>
<dbReference type="GO" id="GO:0022008">
    <property type="term" value="P:neurogenesis"/>
    <property type="evidence" value="ECO:0007669"/>
    <property type="project" value="TreeGrafter"/>
</dbReference>
<feature type="domain" description="Fungal lipase-type" evidence="17">
    <location>
        <begin position="372"/>
        <end position="517"/>
    </location>
</feature>
<dbReference type="InterPro" id="IPR029058">
    <property type="entry name" value="AB_hydrolase_fold"/>
</dbReference>
<evidence type="ECO:0000256" key="10">
    <source>
        <dbReference type="ARBA" id="ARBA00022989"/>
    </source>
</evidence>
<evidence type="ECO:0000256" key="13">
    <source>
        <dbReference type="ARBA" id="ARBA00024531"/>
    </source>
</evidence>
<name>A0A016VKX2_9BILA</name>
<feature type="transmembrane region" description="Helical" evidence="16">
    <location>
        <begin position="138"/>
        <end position="158"/>
    </location>
</feature>
<evidence type="ECO:0000256" key="6">
    <source>
        <dbReference type="ARBA" id="ARBA00022723"/>
    </source>
</evidence>
<dbReference type="Pfam" id="PF01764">
    <property type="entry name" value="Lipase_3"/>
    <property type="match status" value="1"/>
</dbReference>
<keyword evidence="7" id="KW-0378">Hydrolase</keyword>
<dbReference type="SUPFAM" id="SSF53474">
    <property type="entry name" value="alpha/beta-Hydrolases"/>
    <property type="match status" value="1"/>
</dbReference>
<dbReference type="PANTHER" id="PTHR45792">
    <property type="entry name" value="DIACYLGLYCEROL LIPASE HOMOLOG-RELATED"/>
    <property type="match status" value="1"/>
</dbReference>
<keyword evidence="4" id="KW-0597">Phosphoprotein</keyword>
<evidence type="ECO:0000313" key="18">
    <source>
        <dbReference type="EMBL" id="EYC27662.1"/>
    </source>
</evidence>
<feature type="transmembrane region" description="Helical" evidence="16">
    <location>
        <begin position="26"/>
        <end position="45"/>
    </location>
</feature>
<protein>
    <recommendedName>
        <fullName evidence="14">sn-1-specific diacylglycerol lipase</fullName>
        <ecNumber evidence="14">3.1.1.116</ecNumber>
    </recommendedName>
</protein>
<evidence type="ECO:0000256" key="15">
    <source>
        <dbReference type="SAM" id="MobiDB-lite"/>
    </source>
</evidence>
<evidence type="ECO:0000256" key="12">
    <source>
        <dbReference type="ARBA" id="ARBA00023136"/>
    </source>
</evidence>
<dbReference type="EC" id="3.1.1.116" evidence="14"/>
<feature type="region of interest" description="Disordered" evidence="15">
    <location>
        <begin position="681"/>
        <end position="721"/>
    </location>
</feature>
<keyword evidence="12 16" id="KW-0472">Membrane</keyword>
<dbReference type="Proteomes" id="UP000024635">
    <property type="component" value="Unassembled WGS sequence"/>
</dbReference>
<evidence type="ECO:0000256" key="5">
    <source>
        <dbReference type="ARBA" id="ARBA00022692"/>
    </source>
</evidence>
<comment type="caution">
    <text evidence="18">The sequence shown here is derived from an EMBL/GenBank/DDBJ whole genome shotgun (WGS) entry which is preliminary data.</text>
</comment>
<evidence type="ECO:0000256" key="16">
    <source>
        <dbReference type="SAM" id="Phobius"/>
    </source>
</evidence>
<dbReference type="GO" id="GO:0005886">
    <property type="term" value="C:plasma membrane"/>
    <property type="evidence" value="ECO:0007669"/>
    <property type="project" value="UniProtKB-SubCell"/>
</dbReference>
<evidence type="ECO:0000256" key="3">
    <source>
        <dbReference type="ARBA" id="ARBA00022475"/>
    </source>
</evidence>
<feature type="compositionally biased region" description="Low complexity" evidence="15">
    <location>
        <begin position="681"/>
        <end position="709"/>
    </location>
</feature>
<keyword evidence="5 16" id="KW-0812">Transmembrane</keyword>
<sequence length="721" mass="79614">MPSLIAFGRKWNIASDDFVFPELTEALVRLSWMAFAFAVFILHFPLSCSGKDMTVSLLTLLFVNGITVALAFLTVGISSKGSIMNPYPRRHVATLLYIRLPVFVLEIALTIISTINAFQPDPPDSVCHFSNILKVTIALEWALIVSVFFGVLIVFNPVDEDDVEDSTIIARRVWSRRFKIFTIRQDAHMRAAMDDLANLMSSFFSDVDIVFSDVLAGLFLVVHSPSNVYPPLIKTDTEPPAWMTVENALHFQHFSSCVYGWPTYLLHNFGIRPAYKLFRKLQCCGRLRCDQKENSDVPMRNISNDSRVHDRSHYKPSTKVLVIEDNCCFCNTAAFTLSNEQKNIDLFFVSFRNELYEVPFVVLADHETRSIVITIRGSCSLVDLVTDLCLDDEVLSVDVDADPLLRTDTTLDAEGEVRVHRGMLMSARYVFDTLRKHQVLEDLAVLNTGYQLVVCGHSLGAGVASLLTLLLKQEYPDVRCFAFAPPGCVISENGLHEMEQHVMGIVAGDDVVSRISFHALQRLRVKVAAELDACTKAKYEILIRGIFRIFFSPAWESGPLSGNGTVTDRLNLIPEGATMNGGSYGTTNAPPNTATAVTISTNQRLASRVELFAPGKLLYIAEDESREDGVACDWIDPKCLSDVKLTASAVTDHLPKNIERMLEKVIAAKGAAVIIPPATANEGSPTAAAASTANAPANNNTSARTTPPRLVVTDQPRTSSR</sequence>